<dbReference type="RefSeq" id="XP_016621114.1">
    <property type="nucleotide sequence ID" value="XM_016762167.1"/>
</dbReference>
<organism evidence="2 3">
    <name type="scientific">Cladophialophora bantiana (strain ATCC 10958 / CBS 173.52 / CDC B-1940 / NIH 8579)</name>
    <name type="common">Xylohypha bantiana</name>
    <dbReference type="NCBI Taxonomy" id="1442370"/>
    <lineage>
        <taxon>Eukaryota</taxon>
        <taxon>Fungi</taxon>
        <taxon>Dikarya</taxon>
        <taxon>Ascomycota</taxon>
        <taxon>Pezizomycotina</taxon>
        <taxon>Eurotiomycetes</taxon>
        <taxon>Chaetothyriomycetidae</taxon>
        <taxon>Chaetothyriales</taxon>
        <taxon>Herpotrichiellaceae</taxon>
        <taxon>Cladophialophora</taxon>
    </lineage>
</organism>
<proteinExistence type="predicted"/>
<keyword evidence="3" id="KW-1185">Reference proteome</keyword>
<feature type="region of interest" description="Disordered" evidence="1">
    <location>
        <begin position="258"/>
        <end position="296"/>
    </location>
</feature>
<evidence type="ECO:0000313" key="3">
    <source>
        <dbReference type="Proteomes" id="UP000053789"/>
    </source>
</evidence>
<accession>A0A0D2HU89</accession>
<dbReference type="AlphaFoldDB" id="A0A0D2HU89"/>
<protein>
    <submittedName>
        <fullName evidence="2">Uncharacterized protein</fullName>
    </submittedName>
</protein>
<dbReference type="VEuPathDB" id="FungiDB:Z519_04421"/>
<evidence type="ECO:0000313" key="2">
    <source>
        <dbReference type="EMBL" id="KIW94445.1"/>
    </source>
</evidence>
<name>A0A0D2HU89_CLAB1</name>
<feature type="compositionally biased region" description="Basic and acidic residues" evidence="1">
    <location>
        <begin position="278"/>
        <end position="296"/>
    </location>
</feature>
<evidence type="ECO:0000256" key="1">
    <source>
        <dbReference type="SAM" id="MobiDB-lite"/>
    </source>
</evidence>
<reference evidence="2" key="1">
    <citation type="submission" date="2015-01" db="EMBL/GenBank/DDBJ databases">
        <title>The Genome Sequence of Cladophialophora bantiana CBS 173.52.</title>
        <authorList>
            <consortium name="The Broad Institute Genomics Platform"/>
            <person name="Cuomo C."/>
            <person name="de Hoog S."/>
            <person name="Gorbushina A."/>
            <person name="Stielow B."/>
            <person name="Teixiera M."/>
            <person name="Abouelleil A."/>
            <person name="Chapman S.B."/>
            <person name="Priest M."/>
            <person name="Young S.K."/>
            <person name="Wortman J."/>
            <person name="Nusbaum C."/>
            <person name="Birren B."/>
        </authorList>
    </citation>
    <scope>NUCLEOTIDE SEQUENCE [LARGE SCALE GENOMIC DNA]</scope>
    <source>
        <strain evidence="2">CBS 173.52</strain>
    </source>
</reference>
<dbReference type="EMBL" id="KN846985">
    <property type="protein sequence ID" value="KIW94445.1"/>
    <property type="molecule type" value="Genomic_DNA"/>
</dbReference>
<gene>
    <name evidence="2" type="ORF">Z519_04421</name>
</gene>
<dbReference type="Proteomes" id="UP000053789">
    <property type="component" value="Unassembled WGS sequence"/>
</dbReference>
<sequence>MHCITQLEKPPIEALFSTGMPMTLLSVYSHVNPLLFGFWGKGLIMGSRVHRFRVRACLDFKSNTNVLLMSLPVSARDDTAGLVGVTEIASEELTPVDDVIVDVDVGIDPPLPTYGGVVKLALRTLWIVAASAEGATTVRVARTVTVCMAESVTYSASTEASSQMEWRSRREQTGDADDELLLEMAAPVPPPTVLEVAEQVQRTPYQIAIPHLHPRIHARIAKGPVIQVHNLVDRPAFGPHATALQARTQGRAVRAIRADAPPQSSVGRIVNARGIASAREDGTAGPEGLKERGAEA</sequence>
<dbReference type="HOGENOM" id="CLU_940084_0_0_1"/>
<dbReference type="GeneID" id="27697349"/>